<dbReference type="Proteomes" id="UP000677082">
    <property type="component" value="Unassembled WGS sequence"/>
</dbReference>
<gene>
    <name evidence="1" type="ORF">Ato02nite_010020</name>
</gene>
<protein>
    <recommendedName>
        <fullName evidence="3">Knr4/Smi1-like domain-containing protein</fullName>
    </recommendedName>
</protein>
<sequence>MIKAGEGARLGREAARRLARTGCCEIAPGLTDAEFDRIERTYGFEFADDHRAFLAAGLPVNVPFEPEEGVSYAWDRPWPEWRDGSPGAIRERLDLPAEGVLFDVEHNAVWHDTWGDRPAGRDEALEKARVKLAQAPRLVPIYGHRFLPGGRGTAGHPVLSIVQTDIIYYGTELVDYIHQEFGGPGMDRTDQGWNPIATVPFWRDFL</sequence>
<dbReference type="AlphaFoldDB" id="A0A919W0H0"/>
<reference evidence="1 2" key="1">
    <citation type="submission" date="2021-03" db="EMBL/GenBank/DDBJ databases">
        <title>Whole genome shotgun sequence of Actinoplanes toevensis NBRC 105298.</title>
        <authorList>
            <person name="Komaki H."/>
            <person name="Tamura T."/>
        </authorList>
    </citation>
    <scope>NUCLEOTIDE SEQUENCE [LARGE SCALE GENOMIC DNA]</scope>
    <source>
        <strain evidence="1 2">NBRC 105298</strain>
    </source>
</reference>
<dbReference type="EMBL" id="BOQN01000011">
    <property type="protein sequence ID" value="GIM89209.1"/>
    <property type="molecule type" value="Genomic_DNA"/>
</dbReference>
<evidence type="ECO:0000313" key="2">
    <source>
        <dbReference type="Proteomes" id="UP000677082"/>
    </source>
</evidence>
<accession>A0A919W0H0</accession>
<name>A0A919W0H0_9ACTN</name>
<dbReference type="PANTHER" id="PTHR32011">
    <property type="entry name" value="OS08G0472400 PROTEIN"/>
    <property type="match status" value="1"/>
</dbReference>
<proteinExistence type="predicted"/>
<evidence type="ECO:0008006" key="3">
    <source>
        <dbReference type="Google" id="ProtNLM"/>
    </source>
</evidence>
<dbReference type="PANTHER" id="PTHR32011:SF2">
    <property type="entry name" value="OS08G0472400 PROTEIN"/>
    <property type="match status" value="1"/>
</dbReference>
<organism evidence="1 2">
    <name type="scientific">Paractinoplanes toevensis</name>
    <dbReference type="NCBI Taxonomy" id="571911"/>
    <lineage>
        <taxon>Bacteria</taxon>
        <taxon>Bacillati</taxon>
        <taxon>Actinomycetota</taxon>
        <taxon>Actinomycetes</taxon>
        <taxon>Micromonosporales</taxon>
        <taxon>Micromonosporaceae</taxon>
        <taxon>Paractinoplanes</taxon>
    </lineage>
</organism>
<evidence type="ECO:0000313" key="1">
    <source>
        <dbReference type="EMBL" id="GIM89209.1"/>
    </source>
</evidence>
<keyword evidence="2" id="KW-1185">Reference proteome</keyword>
<comment type="caution">
    <text evidence="1">The sequence shown here is derived from an EMBL/GenBank/DDBJ whole genome shotgun (WGS) entry which is preliminary data.</text>
</comment>